<gene>
    <name evidence="1" type="ORF">LCGC14_1447770</name>
</gene>
<sequence>MSSKPTAIDEVKVEKVIWPATKQPAALGELGMDVTTGKPRVFVEGIAQDLAAVGANNVFTKAQSAAIKVLTPGTNIPVSGKDSNVQEVTLDRATSQLDNATDLTDGQTIVFLIIQDVTGNRALTFGSNYDFGTEGAPDLTTSIAGQLDTITAIARSGKLHCGVSRGHTA</sequence>
<reference evidence="1" key="1">
    <citation type="journal article" date="2015" name="Nature">
        <title>Complex archaea that bridge the gap between prokaryotes and eukaryotes.</title>
        <authorList>
            <person name="Spang A."/>
            <person name="Saw J.H."/>
            <person name="Jorgensen S.L."/>
            <person name="Zaremba-Niedzwiedzka K."/>
            <person name="Martijn J."/>
            <person name="Lind A.E."/>
            <person name="van Eijk R."/>
            <person name="Schleper C."/>
            <person name="Guy L."/>
            <person name="Ettema T.J."/>
        </authorList>
    </citation>
    <scope>NUCLEOTIDE SEQUENCE</scope>
</reference>
<comment type="caution">
    <text evidence="1">The sequence shown here is derived from an EMBL/GenBank/DDBJ whole genome shotgun (WGS) entry which is preliminary data.</text>
</comment>
<protein>
    <submittedName>
        <fullName evidence="1">Uncharacterized protein</fullName>
    </submittedName>
</protein>
<organism evidence="1">
    <name type="scientific">marine sediment metagenome</name>
    <dbReference type="NCBI Taxonomy" id="412755"/>
    <lineage>
        <taxon>unclassified sequences</taxon>
        <taxon>metagenomes</taxon>
        <taxon>ecological metagenomes</taxon>
    </lineage>
</organism>
<dbReference type="AlphaFoldDB" id="A0A0F9K508"/>
<name>A0A0F9K508_9ZZZZ</name>
<accession>A0A0F9K508</accession>
<proteinExistence type="predicted"/>
<dbReference type="EMBL" id="LAZR01009939">
    <property type="protein sequence ID" value="KKM69736.1"/>
    <property type="molecule type" value="Genomic_DNA"/>
</dbReference>
<evidence type="ECO:0000313" key="1">
    <source>
        <dbReference type="EMBL" id="KKM69736.1"/>
    </source>
</evidence>